<dbReference type="InterPro" id="IPR008266">
    <property type="entry name" value="Tyr_kinase_AS"/>
</dbReference>
<comment type="catalytic activity">
    <reaction evidence="8">
        <text>L-threonyl-[protein] + ATP = O-phospho-L-threonyl-[protein] + ADP + H(+)</text>
        <dbReference type="Rhea" id="RHEA:46608"/>
        <dbReference type="Rhea" id="RHEA-COMP:11060"/>
        <dbReference type="Rhea" id="RHEA-COMP:11605"/>
        <dbReference type="ChEBI" id="CHEBI:15378"/>
        <dbReference type="ChEBI" id="CHEBI:30013"/>
        <dbReference type="ChEBI" id="CHEBI:30616"/>
        <dbReference type="ChEBI" id="CHEBI:61977"/>
        <dbReference type="ChEBI" id="CHEBI:456216"/>
        <dbReference type="EC" id="2.7.11.1"/>
    </reaction>
</comment>
<dbReference type="InterPro" id="IPR000719">
    <property type="entry name" value="Prot_kinase_dom"/>
</dbReference>
<dbReference type="OrthoDB" id="4062651at2759"/>
<keyword evidence="12" id="KW-1185">Reference proteome</keyword>
<evidence type="ECO:0000313" key="12">
    <source>
        <dbReference type="Proteomes" id="UP000554235"/>
    </source>
</evidence>
<evidence type="ECO:0000256" key="9">
    <source>
        <dbReference type="ARBA" id="ARBA00048679"/>
    </source>
</evidence>
<dbReference type="GO" id="GO:0043408">
    <property type="term" value="P:regulation of MAPK cascade"/>
    <property type="evidence" value="ECO:0007669"/>
    <property type="project" value="TreeGrafter"/>
</dbReference>
<dbReference type="EMBL" id="JAADYS010001497">
    <property type="protein sequence ID" value="KAF4462662.1"/>
    <property type="molecule type" value="Genomic_DNA"/>
</dbReference>
<accession>A0A8H4PIE7</accession>
<dbReference type="Gene3D" id="1.10.510.10">
    <property type="entry name" value="Transferase(Phosphotransferase) domain 1"/>
    <property type="match status" value="1"/>
</dbReference>
<reference evidence="11 12" key="1">
    <citation type="submission" date="2020-01" db="EMBL/GenBank/DDBJ databases">
        <title>Identification and distribution of gene clusters putatively required for synthesis of sphingolipid metabolism inhibitors in phylogenetically diverse species of the filamentous fungus Fusarium.</title>
        <authorList>
            <person name="Kim H.-S."/>
            <person name="Busman M."/>
            <person name="Brown D.W."/>
            <person name="Divon H."/>
            <person name="Uhlig S."/>
            <person name="Proctor R.H."/>
        </authorList>
    </citation>
    <scope>NUCLEOTIDE SEQUENCE [LARGE SCALE GENOMIC DNA]</scope>
    <source>
        <strain evidence="11 12">NRRL 20459</strain>
    </source>
</reference>
<dbReference type="Proteomes" id="UP000554235">
    <property type="component" value="Unassembled WGS sequence"/>
</dbReference>
<evidence type="ECO:0000256" key="7">
    <source>
        <dbReference type="ARBA" id="ARBA00033194"/>
    </source>
</evidence>
<feature type="domain" description="Protein kinase" evidence="10">
    <location>
        <begin position="71"/>
        <end position="232"/>
    </location>
</feature>
<dbReference type="Pfam" id="PF00069">
    <property type="entry name" value="Pkinase"/>
    <property type="match status" value="1"/>
</dbReference>
<evidence type="ECO:0000256" key="2">
    <source>
        <dbReference type="ARBA" id="ARBA00011534"/>
    </source>
</evidence>
<dbReference type="AlphaFoldDB" id="A0A8H4PIE7"/>
<comment type="caution">
    <text evidence="11">The sequence shown here is derived from an EMBL/GenBank/DDBJ whole genome shotgun (WGS) entry which is preliminary data.</text>
</comment>
<dbReference type="EC" id="2.7.11.1" evidence="3"/>
<dbReference type="PANTHER" id="PTHR48015">
    <property type="entry name" value="SERINE/THREONINE-PROTEIN KINASE TAO"/>
    <property type="match status" value="1"/>
</dbReference>
<comment type="function">
    <text evidence="1">Component of the EKC/KEOPS complex that is required for the formation of a threonylcarbamoyl group on adenosine at position 37 (t(6)A37) in tRNAs that read codons beginning with adenine. The complex is probably involved in the transfer of the threonylcarbamoyl moiety of threonylcarbamoyl-AMP (TC-AMP) to the N6 group of A37. BUD32 has ATPase activity in the context of the EKC/KEOPS complex and likely plays a supporting role to the catalytic subunit KAE1. The EKC/KEOPS complex also promotes both telomere uncapping and telomere elongation. The complex is required for efficient recruitment of transcriptional coactivators.</text>
</comment>
<dbReference type="GO" id="GO:0005737">
    <property type="term" value="C:cytoplasm"/>
    <property type="evidence" value="ECO:0007669"/>
    <property type="project" value="TreeGrafter"/>
</dbReference>
<evidence type="ECO:0000256" key="4">
    <source>
        <dbReference type="ARBA" id="ARBA00013948"/>
    </source>
</evidence>
<dbReference type="GO" id="GO:0004674">
    <property type="term" value="F:protein serine/threonine kinase activity"/>
    <property type="evidence" value="ECO:0007669"/>
    <property type="project" value="UniProtKB-EC"/>
</dbReference>
<evidence type="ECO:0000259" key="10">
    <source>
        <dbReference type="PROSITE" id="PS50011"/>
    </source>
</evidence>
<dbReference type="GO" id="GO:0035556">
    <property type="term" value="P:intracellular signal transduction"/>
    <property type="evidence" value="ECO:0007669"/>
    <property type="project" value="TreeGrafter"/>
</dbReference>
<protein>
    <recommendedName>
        <fullName evidence="5">EKC/KEOPS complex subunit BUD32</fullName>
        <ecNumber evidence="3">2.7.11.1</ecNumber>
    </recommendedName>
    <alternativeName>
        <fullName evidence="6 7">Atypical Serine/threonine protein kinase BUD32</fullName>
    </alternativeName>
    <alternativeName>
        <fullName evidence="4">EKC/KEOPS complex subunit bud32</fullName>
    </alternativeName>
</protein>
<evidence type="ECO:0000256" key="6">
    <source>
        <dbReference type="ARBA" id="ARBA00030980"/>
    </source>
</evidence>
<dbReference type="PROSITE" id="PS50011">
    <property type="entry name" value="PROTEIN_KINASE_DOM"/>
    <property type="match status" value="1"/>
</dbReference>
<comment type="catalytic activity">
    <reaction evidence="9">
        <text>L-seryl-[protein] + ATP = O-phospho-L-seryl-[protein] + ADP + H(+)</text>
        <dbReference type="Rhea" id="RHEA:17989"/>
        <dbReference type="Rhea" id="RHEA-COMP:9863"/>
        <dbReference type="Rhea" id="RHEA-COMP:11604"/>
        <dbReference type="ChEBI" id="CHEBI:15378"/>
        <dbReference type="ChEBI" id="CHEBI:29999"/>
        <dbReference type="ChEBI" id="CHEBI:30616"/>
        <dbReference type="ChEBI" id="CHEBI:83421"/>
        <dbReference type="ChEBI" id="CHEBI:456216"/>
        <dbReference type="EC" id="2.7.11.1"/>
    </reaction>
</comment>
<dbReference type="GO" id="GO:0005524">
    <property type="term" value="F:ATP binding"/>
    <property type="evidence" value="ECO:0007669"/>
    <property type="project" value="InterPro"/>
</dbReference>
<comment type="subunit">
    <text evidence="2">Component of the EKC/KEOPS complex composed of at least BUD32, CGI121, GON7, KAE1 and PCC1; the whole complex dimerizes.</text>
</comment>
<dbReference type="InterPro" id="IPR050285">
    <property type="entry name" value="STE20_Ser/Thr_kinase"/>
</dbReference>
<evidence type="ECO:0000313" key="11">
    <source>
        <dbReference type="EMBL" id="KAF4462662.1"/>
    </source>
</evidence>
<sequence length="232" mass="26425">MDYNSAQPITDVYPFQGKCAFNVDFQHKEFRVCWSGNWLQPPSLADFPRSVELVGATIEEIPHSPAVDKIWSSSRAIGHGANSHIRLFEDNANDFPICKVAINKQQRRMIADEFSLLQRLATRAPKARIVRTLPEPLQDQVGIFGFRMMKLKPIHHDEVTRYCYEILEALDHIHSAGVVHFDLSWTNIMLDHNGHVILIDFGHAGLSGQDVPPHKQRKGQVKYLACYDLESL</sequence>
<dbReference type="PROSITE" id="PS00109">
    <property type="entry name" value="PROTEIN_KINASE_TYR"/>
    <property type="match status" value="1"/>
</dbReference>
<proteinExistence type="predicted"/>
<organism evidence="11 12">
    <name type="scientific">Fusarium albosuccineum</name>
    <dbReference type="NCBI Taxonomy" id="1237068"/>
    <lineage>
        <taxon>Eukaryota</taxon>
        <taxon>Fungi</taxon>
        <taxon>Dikarya</taxon>
        <taxon>Ascomycota</taxon>
        <taxon>Pezizomycotina</taxon>
        <taxon>Sordariomycetes</taxon>
        <taxon>Hypocreomycetidae</taxon>
        <taxon>Hypocreales</taxon>
        <taxon>Nectriaceae</taxon>
        <taxon>Fusarium</taxon>
        <taxon>Fusarium decemcellulare species complex</taxon>
    </lineage>
</organism>
<evidence type="ECO:0000256" key="3">
    <source>
        <dbReference type="ARBA" id="ARBA00012513"/>
    </source>
</evidence>
<evidence type="ECO:0000256" key="5">
    <source>
        <dbReference type="ARBA" id="ARBA00019973"/>
    </source>
</evidence>
<name>A0A8H4PIE7_9HYPO</name>
<dbReference type="InterPro" id="IPR011009">
    <property type="entry name" value="Kinase-like_dom_sf"/>
</dbReference>
<dbReference type="PANTHER" id="PTHR48015:SF16">
    <property type="entry name" value="SERINE_THREONINE-PROTEIN KINASE SULU"/>
    <property type="match status" value="1"/>
</dbReference>
<dbReference type="SUPFAM" id="SSF56112">
    <property type="entry name" value="Protein kinase-like (PK-like)"/>
    <property type="match status" value="1"/>
</dbReference>
<evidence type="ECO:0000256" key="8">
    <source>
        <dbReference type="ARBA" id="ARBA00047899"/>
    </source>
</evidence>
<evidence type="ECO:0000256" key="1">
    <source>
        <dbReference type="ARBA" id="ARBA00003747"/>
    </source>
</evidence>
<gene>
    <name evidence="11" type="ORF">FALBO_10522</name>
</gene>